<dbReference type="SUPFAM" id="SSF52172">
    <property type="entry name" value="CheY-like"/>
    <property type="match status" value="1"/>
</dbReference>
<proteinExistence type="predicted"/>
<organism evidence="4 5">
    <name type="scientific">Erysipelothrix larvae</name>
    <dbReference type="NCBI Taxonomy" id="1514105"/>
    <lineage>
        <taxon>Bacteria</taxon>
        <taxon>Bacillati</taxon>
        <taxon>Bacillota</taxon>
        <taxon>Erysipelotrichia</taxon>
        <taxon>Erysipelotrichales</taxon>
        <taxon>Erysipelotrichaceae</taxon>
        <taxon>Erysipelothrix</taxon>
    </lineage>
</organism>
<accession>A0A109UGR6</accession>
<dbReference type="STRING" id="1514105.AOC36_03600"/>
<dbReference type="CDD" id="cd00156">
    <property type="entry name" value="REC"/>
    <property type="match status" value="1"/>
</dbReference>
<evidence type="ECO:0000256" key="2">
    <source>
        <dbReference type="PROSITE-ProRule" id="PRU00169"/>
    </source>
</evidence>
<dbReference type="InterPro" id="IPR050595">
    <property type="entry name" value="Bact_response_regulator"/>
</dbReference>
<dbReference type="Pfam" id="PF04397">
    <property type="entry name" value="LytTR"/>
    <property type="match status" value="1"/>
</dbReference>
<dbReference type="KEGG" id="erl:AOC36_03600"/>
<reference evidence="4 5" key="1">
    <citation type="submission" date="2015-10" db="EMBL/GenBank/DDBJ databases">
        <title>Erysipelothrix larvae sp. LV19 isolated from the larval gut of the rhinoceros beetle, Trypoxylus dichotomus.</title>
        <authorList>
            <person name="Lim S."/>
            <person name="Kim B.-C."/>
        </authorList>
    </citation>
    <scope>NUCLEOTIDE SEQUENCE [LARGE SCALE GENOMIC DNA]</scope>
    <source>
        <strain evidence="4 5">LV19</strain>
    </source>
</reference>
<dbReference type="EMBL" id="CP013213">
    <property type="protein sequence ID" value="AMC93092.1"/>
    <property type="molecule type" value="Genomic_DNA"/>
</dbReference>
<keyword evidence="5" id="KW-1185">Reference proteome</keyword>
<dbReference type="PANTHER" id="PTHR44591:SF21">
    <property type="entry name" value="TWO-COMPONENT RESPONSE REGULATOR"/>
    <property type="match status" value="1"/>
</dbReference>
<dbReference type="GO" id="GO:0000160">
    <property type="term" value="P:phosphorelay signal transduction system"/>
    <property type="evidence" value="ECO:0007669"/>
    <property type="project" value="InterPro"/>
</dbReference>
<dbReference type="RefSeq" id="WP_067631528.1">
    <property type="nucleotide sequence ID" value="NZ_CP013213.1"/>
</dbReference>
<evidence type="ECO:0000313" key="5">
    <source>
        <dbReference type="Proteomes" id="UP000063781"/>
    </source>
</evidence>
<dbReference type="AlphaFoldDB" id="A0A109UGR6"/>
<dbReference type="OrthoDB" id="9802383at2"/>
<dbReference type="Pfam" id="PF00072">
    <property type="entry name" value="Response_reg"/>
    <property type="match status" value="1"/>
</dbReference>
<feature type="modified residue" description="4-aspartylphosphate" evidence="2">
    <location>
        <position position="56"/>
    </location>
</feature>
<dbReference type="PROSITE" id="PS50110">
    <property type="entry name" value="RESPONSE_REGULATORY"/>
    <property type="match status" value="1"/>
</dbReference>
<dbReference type="PANTHER" id="PTHR44591">
    <property type="entry name" value="STRESS RESPONSE REGULATOR PROTEIN 1"/>
    <property type="match status" value="1"/>
</dbReference>
<sequence length="240" mass="28198">MFKVALVDDNPSIHSIIRKLLNDSFAVHKFELKSYYSAEDLLEDYSNSHFSFLLLDIEMPETNGIELSEKLQFLNHKIPIIFLTSYEHYMKDAFGLNVYSYILKDNMIEELPSVIRKLLVTLEVIENRIQVSFNTDMGNIKLYEEDIVCVYFEDRRPTIYTKKIKVRVYGEALYSVYEKLSSDMFLQPNSGIIVNLKYIKTIQDMIIYLNFFPFPITISRSKIRVIKSKYTEFLARGDSL</sequence>
<evidence type="ECO:0000256" key="1">
    <source>
        <dbReference type="ARBA" id="ARBA00022553"/>
    </source>
</evidence>
<dbReference type="InterPro" id="IPR007492">
    <property type="entry name" value="LytTR_DNA-bd_dom"/>
</dbReference>
<dbReference type="Gene3D" id="2.40.50.1020">
    <property type="entry name" value="LytTr DNA-binding domain"/>
    <property type="match status" value="1"/>
</dbReference>
<dbReference type="GO" id="GO:0003677">
    <property type="term" value="F:DNA binding"/>
    <property type="evidence" value="ECO:0007669"/>
    <property type="project" value="InterPro"/>
</dbReference>
<evidence type="ECO:0000313" key="4">
    <source>
        <dbReference type="EMBL" id="AMC93092.1"/>
    </source>
</evidence>
<dbReference type="Gene3D" id="3.40.50.2300">
    <property type="match status" value="1"/>
</dbReference>
<keyword evidence="1 2" id="KW-0597">Phosphoprotein</keyword>
<evidence type="ECO:0000259" key="3">
    <source>
        <dbReference type="PROSITE" id="PS50110"/>
    </source>
</evidence>
<dbReference type="InterPro" id="IPR001789">
    <property type="entry name" value="Sig_transdc_resp-reg_receiver"/>
</dbReference>
<dbReference type="SMART" id="SM00850">
    <property type="entry name" value="LytTR"/>
    <property type="match status" value="1"/>
</dbReference>
<gene>
    <name evidence="4" type="ORF">AOC36_03600</name>
</gene>
<protein>
    <recommendedName>
        <fullName evidence="3">Response regulatory domain-containing protein</fullName>
    </recommendedName>
</protein>
<dbReference type="InterPro" id="IPR011006">
    <property type="entry name" value="CheY-like_superfamily"/>
</dbReference>
<dbReference type="SMART" id="SM00448">
    <property type="entry name" value="REC"/>
    <property type="match status" value="1"/>
</dbReference>
<name>A0A109UGR6_9FIRM</name>
<dbReference type="Proteomes" id="UP000063781">
    <property type="component" value="Chromosome"/>
</dbReference>
<feature type="domain" description="Response regulatory" evidence="3">
    <location>
        <begin position="3"/>
        <end position="119"/>
    </location>
</feature>